<reference evidence="2 3" key="1">
    <citation type="submission" date="2014-05" db="EMBL/GenBank/DDBJ databases">
        <authorList>
            <person name="Aslett A.Martin."/>
            <person name="De Silva Nishadi"/>
        </authorList>
    </citation>
    <scope>NUCLEOTIDE SEQUENCE [LARGE SCALE GENOMIC DNA]</scope>
</reference>
<dbReference type="Gene3D" id="3.10.180.10">
    <property type="entry name" value="2,3-Dihydroxybiphenyl 1,2-Dioxygenase, domain 1"/>
    <property type="match status" value="2"/>
</dbReference>
<dbReference type="PANTHER" id="PTHR43279">
    <property type="entry name" value="CATECHOL-2,3-DIOXYGENASE"/>
    <property type="match status" value="1"/>
</dbReference>
<evidence type="ECO:0000313" key="2">
    <source>
        <dbReference type="EMBL" id="CDR29218.1"/>
    </source>
</evidence>
<accession>A0A077UNB5</accession>
<dbReference type="RefSeq" id="WP_047532068.1">
    <property type="nucleotide sequence ID" value="NZ_CCEH01000029.1"/>
</dbReference>
<dbReference type="Proteomes" id="UP000044616">
    <property type="component" value="Unassembled WGS sequence"/>
</dbReference>
<protein>
    <submittedName>
        <fullName evidence="2">Glyoxalase family protein</fullName>
        <ecNumber evidence="2">1.13.11.2</ecNumber>
    </submittedName>
</protein>
<dbReference type="EC" id="1.13.11.2" evidence="2"/>
<organism evidence="2 3">
    <name type="scientific">Staphylococcus schweitzeri</name>
    <dbReference type="NCBI Taxonomy" id="1654388"/>
    <lineage>
        <taxon>Bacteria</taxon>
        <taxon>Bacillati</taxon>
        <taxon>Bacillota</taxon>
        <taxon>Bacilli</taxon>
        <taxon>Bacillales</taxon>
        <taxon>Staphylococcaceae</taxon>
        <taxon>Staphylococcus</taxon>
    </lineage>
</organism>
<name>A0A077UNB5_9STAP</name>
<dbReference type="PROSITE" id="PS51819">
    <property type="entry name" value="VOC"/>
    <property type="match status" value="1"/>
</dbReference>
<evidence type="ECO:0000313" key="3">
    <source>
        <dbReference type="Proteomes" id="UP000044616"/>
    </source>
</evidence>
<dbReference type="PANTHER" id="PTHR43279:SF1">
    <property type="entry name" value="CATECHOL-2,3-DIOXYGENASE"/>
    <property type="match status" value="1"/>
</dbReference>
<dbReference type="GO" id="GO:0018577">
    <property type="term" value="F:catechol 2,3-dioxygenase activity"/>
    <property type="evidence" value="ECO:0007669"/>
    <property type="project" value="UniProtKB-EC"/>
</dbReference>
<dbReference type="EMBL" id="CCEH01000029">
    <property type="protein sequence ID" value="CDR29218.1"/>
    <property type="molecule type" value="Genomic_DNA"/>
</dbReference>
<dbReference type="InterPro" id="IPR037523">
    <property type="entry name" value="VOC_core"/>
</dbReference>
<dbReference type="InterPro" id="IPR029068">
    <property type="entry name" value="Glyas_Bleomycin-R_OHBP_Dase"/>
</dbReference>
<dbReference type="AlphaFoldDB" id="A0A077UNB5"/>
<evidence type="ECO:0000259" key="1">
    <source>
        <dbReference type="PROSITE" id="PS51819"/>
    </source>
</evidence>
<dbReference type="Pfam" id="PF00903">
    <property type="entry name" value="Glyoxalase"/>
    <property type="match status" value="1"/>
</dbReference>
<gene>
    <name evidence="2" type="primary">catE_2</name>
    <name evidence="2" type="ORF">ERS140147_02423</name>
</gene>
<dbReference type="SUPFAM" id="SSF54593">
    <property type="entry name" value="Glyoxalase/Bleomycin resistance protein/Dihydroxybiphenyl dioxygenase"/>
    <property type="match status" value="2"/>
</dbReference>
<sequence>MAFHDKTATQVTNIELNVRDLDLMTTFYKNILGLSVKSSDDNTTVLSIGSGGHTLTLHLLEDGHQSSPREAGLFHIAFLLPTTEDLANFLYFVAQKHMSIGAGDHLVSEALYFNDPEGNGIEVYRDRPSSSWEWQNGKVKMDTLEVDSQTLLTHRTDEGWQGMPAKGMIGHLHLKTHDLNAAYQCYIEQLGFQHVSDFPRALFMSTNHYHHHIAANTWQSNQARQNNSQSYGLTRVDIYQPNASTHTFTAPEGFDITVHSNTDLVPEK</sequence>
<feature type="domain" description="VOC" evidence="1">
    <location>
        <begin position="10"/>
        <end position="126"/>
    </location>
</feature>
<dbReference type="InterPro" id="IPR004360">
    <property type="entry name" value="Glyas_Fos-R_dOase_dom"/>
</dbReference>
<proteinExistence type="predicted"/>
<keyword evidence="2" id="KW-0560">Oxidoreductase</keyword>